<protein>
    <submittedName>
        <fullName evidence="2">GNAT family N-acetyltransferase</fullName>
        <ecNumber evidence="2">2.3.1.-</ecNumber>
    </submittedName>
</protein>
<evidence type="ECO:0000313" key="2">
    <source>
        <dbReference type="EMBL" id="USS89164.1"/>
    </source>
</evidence>
<feature type="domain" description="N-acetyltransferase" evidence="1">
    <location>
        <begin position="5"/>
        <end position="166"/>
    </location>
</feature>
<evidence type="ECO:0000313" key="3">
    <source>
        <dbReference type="Proteomes" id="UP001055911"/>
    </source>
</evidence>
<dbReference type="SUPFAM" id="SSF55729">
    <property type="entry name" value="Acyl-CoA N-acyltransferases (Nat)"/>
    <property type="match status" value="1"/>
</dbReference>
<gene>
    <name evidence="2" type="ORF">M3M40_06740</name>
</gene>
<dbReference type="GO" id="GO:0004145">
    <property type="term" value="F:diamine N-acetyltransferase activity"/>
    <property type="evidence" value="ECO:0007669"/>
    <property type="project" value="TreeGrafter"/>
</dbReference>
<dbReference type="EMBL" id="CP097119">
    <property type="protein sequence ID" value="USS89164.1"/>
    <property type="molecule type" value="Genomic_DNA"/>
</dbReference>
<accession>A0A9Q9E2U3</accession>
<dbReference type="Gene3D" id="3.40.630.30">
    <property type="match status" value="1"/>
</dbReference>
<dbReference type="RefSeq" id="WP_252766681.1">
    <property type="nucleotide sequence ID" value="NZ_CP097119.1"/>
</dbReference>
<name>A0A9Q9E2U3_9LACO</name>
<organism evidence="2 3">
    <name type="scientific">Fructilactobacillus cliffordii</name>
    <dbReference type="NCBI Taxonomy" id="2940299"/>
    <lineage>
        <taxon>Bacteria</taxon>
        <taxon>Bacillati</taxon>
        <taxon>Bacillota</taxon>
        <taxon>Bacilli</taxon>
        <taxon>Lactobacillales</taxon>
        <taxon>Lactobacillaceae</taxon>
        <taxon>Fructilactobacillus</taxon>
    </lineage>
</organism>
<sequence length="178" mass="20068">MPTSIFLQPLTTEPADYDLIRTLFQQASTQRFWFQPPLLGANEASDFLKQHTTDPQIVSQTIQTTETPHHGVGLVEIIDLDPVARVGEFEIALLDNENGHGYAQAAMEQLLHLAFAQLNLHKLYLYVDVANAPALHIYQKFGFHIEGTIKNQFFAAGSYRDAHYMGLTQADYFKNTSN</sequence>
<evidence type="ECO:0000259" key="1">
    <source>
        <dbReference type="PROSITE" id="PS51186"/>
    </source>
</evidence>
<keyword evidence="2" id="KW-0012">Acyltransferase</keyword>
<dbReference type="PANTHER" id="PTHR43415">
    <property type="entry name" value="SPERMIDINE N(1)-ACETYLTRANSFERASE"/>
    <property type="match status" value="1"/>
</dbReference>
<dbReference type="EC" id="2.3.1.-" evidence="2"/>
<keyword evidence="2" id="KW-0808">Transferase</keyword>
<keyword evidence="3" id="KW-1185">Reference proteome</keyword>
<dbReference type="AlphaFoldDB" id="A0A9Q9E2U3"/>
<dbReference type="Pfam" id="PF13302">
    <property type="entry name" value="Acetyltransf_3"/>
    <property type="match status" value="1"/>
</dbReference>
<reference evidence="2" key="1">
    <citation type="submission" date="2022-05" db="EMBL/GenBank/DDBJ databases">
        <authorList>
            <person name="Oliphant S.A."/>
            <person name="Watson-Haigh N.S."/>
            <person name="Sumby K.M."/>
            <person name="Gardner J.M."/>
            <person name="Jiranek V."/>
        </authorList>
    </citation>
    <scope>NUCLEOTIDE SEQUENCE</scope>
    <source>
        <strain evidence="2">KI4_B1</strain>
    </source>
</reference>
<dbReference type="InterPro" id="IPR000182">
    <property type="entry name" value="GNAT_dom"/>
</dbReference>
<dbReference type="PROSITE" id="PS51186">
    <property type="entry name" value="GNAT"/>
    <property type="match status" value="1"/>
</dbReference>
<proteinExistence type="predicted"/>
<dbReference type="PANTHER" id="PTHR43415:SF6">
    <property type="entry name" value="SPERMIDINE N(1)-ACETYLTRANSFERASE"/>
    <property type="match status" value="1"/>
</dbReference>
<dbReference type="Proteomes" id="UP001055911">
    <property type="component" value="Chromosome"/>
</dbReference>
<dbReference type="InterPro" id="IPR016181">
    <property type="entry name" value="Acyl_CoA_acyltransferase"/>
</dbReference>